<dbReference type="Proteomes" id="UP001240150">
    <property type="component" value="Chromosome"/>
</dbReference>
<organism evidence="1 2">
    <name type="scientific">Actinoplanes oblitus</name>
    <dbReference type="NCBI Taxonomy" id="3040509"/>
    <lineage>
        <taxon>Bacteria</taxon>
        <taxon>Bacillati</taxon>
        <taxon>Actinomycetota</taxon>
        <taxon>Actinomycetes</taxon>
        <taxon>Micromonosporales</taxon>
        <taxon>Micromonosporaceae</taxon>
        <taxon>Actinoplanes</taxon>
    </lineage>
</organism>
<keyword evidence="2" id="KW-1185">Reference proteome</keyword>
<gene>
    <name evidence="1" type="ORF">ACTOB_006563</name>
</gene>
<evidence type="ECO:0000313" key="1">
    <source>
        <dbReference type="EMBL" id="WIM94535.1"/>
    </source>
</evidence>
<dbReference type="RefSeq" id="WP_284915752.1">
    <property type="nucleotide sequence ID" value="NZ_CP126980.1"/>
</dbReference>
<dbReference type="EMBL" id="CP126980">
    <property type="protein sequence ID" value="WIM94535.1"/>
    <property type="molecule type" value="Genomic_DNA"/>
</dbReference>
<name>A0ABY8WC87_9ACTN</name>
<accession>A0ABY8WC87</accession>
<proteinExistence type="predicted"/>
<protein>
    <submittedName>
        <fullName evidence="1">Uncharacterized protein</fullName>
    </submittedName>
</protein>
<reference evidence="1 2" key="1">
    <citation type="submission" date="2023-06" db="EMBL/GenBank/DDBJ databases">
        <authorList>
            <person name="Yushchuk O."/>
            <person name="Binda E."/>
            <person name="Ruckert-Reed C."/>
            <person name="Fedorenko V."/>
            <person name="Kalinowski J."/>
            <person name="Marinelli F."/>
        </authorList>
    </citation>
    <scope>NUCLEOTIDE SEQUENCE [LARGE SCALE GENOMIC DNA]</scope>
    <source>
        <strain evidence="1 2">NRRL 3884</strain>
    </source>
</reference>
<sequence length="160" mass="16218">MDPFGLVFDPQSASQVAAALVPYVVAAAKSLGKRLWSQAEDVAAQEAAGWGRRLVERLQGSAQGDAVAGAVEELVADPDDMDTHAALRLRVGKALAGSPELLADVAHLLRQAQQATASGSRSVAGSVSDSIVVTGDRSVGSAGGSVITGDNNTMGHGSLQ</sequence>
<evidence type="ECO:0000313" key="2">
    <source>
        <dbReference type="Proteomes" id="UP001240150"/>
    </source>
</evidence>